<gene>
    <name evidence="3" type="ORF">CRI94_10055</name>
</gene>
<keyword evidence="1" id="KW-1133">Transmembrane helix</keyword>
<dbReference type="InterPro" id="IPR058581">
    <property type="entry name" value="TM_HPP"/>
</dbReference>
<dbReference type="AlphaFoldDB" id="A0A2A8CY33"/>
<evidence type="ECO:0000313" key="3">
    <source>
        <dbReference type="EMBL" id="PEN13639.1"/>
    </source>
</evidence>
<keyword evidence="1" id="KW-0472">Membrane</keyword>
<dbReference type="OrthoDB" id="9811720at2"/>
<feature type="transmembrane region" description="Helical" evidence="1">
    <location>
        <begin position="55"/>
        <end position="78"/>
    </location>
</feature>
<keyword evidence="1" id="KW-0812">Transmembrane</keyword>
<dbReference type="Proteomes" id="UP000220102">
    <property type="component" value="Unassembled WGS sequence"/>
</dbReference>
<name>A0A2A8CY33_9BACT</name>
<evidence type="ECO:0000259" key="2">
    <source>
        <dbReference type="Pfam" id="PF04982"/>
    </source>
</evidence>
<evidence type="ECO:0000256" key="1">
    <source>
        <dbReference type="SAM" id="Phobius"/>
    </source>
</evidence>
<reference evidence="3 4" key="1">
    <citation type="submission" date="2017-10" db="EMBL/GenBank/DDBJ databases">
        <title>Draft genome of Longibacter Salinarum.</title>
        <authorList>
            <person name="Goh K.M."/>
            <person name="Shamsir M.S."/>
            <person name="Lim S.W."/>
        </authorList>
    </citation>
    <scope>NUCLEOTIDE SEQUENCE [LARGE SCALE GENOMIC DNA]</scope>
    <source>
        <strain evidence="3 4">KCTC 52045</strain>
    </source>
</reference>
<accession>A0A2A8CY33</accession>
<proteinExistence type="predicted"/>
<dbReference type="Pfam" id="PF04982">
    <property type="entry name" value="TM_HPP"/>
    <property type="match status" value="1"/>
</dbReference>
<protein>
    <submittedName>
        <fullName evidence="3">HPP family protein</fullName>
    </submittedName>
</protein>
<organism evidence="3 4">
    <name type="scientific">Longibacter salinarum</name>
    <dbReference type="NCBI Taxonomy" id="1850348"/>
    <lineage>
        <taxon>Bacteria</taxon>
        <taxon>Pseudomonadati</taxon>
        <taxon>Rhodothermota</taxon>
        <taxon>Rhodothermia</taxon>
        <taxon>Rhodothermales</taxon>
        <taxon>Salisaetaceae</taxon>
        <taxon>Longibacter</taxon>
    </lineage>
</organism>
<sequence>MLRRAIYVGVETGLLLCLLGTVTWVSGYPFIFPSLGPTAFVLAMSPDHNTLRQVVGGHVCGVLSGLAAYHLLAFGLVVTVAHDPFSTERLWLAASGAFSVAMTAGSMIGLRVVHPPACATTLIVSLGLMSGIVEAAIIVVAVSVLYAAHRLIHRLLRSSLSATSA</sequence>
<evidence type="ECO:0000313" key="4">
    <source>
        <dbReference type="Proteomes" id="UP000220102"/>
    </source>
</evidence>
<feature type="domain" description="HPP transmembrane region" evidence="2">
    <location>
        <begin position="4"/>
        <end position="147"/>
    </location>
</feature>
<comment type="caution">
    <text evidence="3">The sequence shown here is derived from an EMBL/GenBank/DDBJ whole genome shotgun (WGS) entry which is preliminary data.</text>
</comment>
<dbReference type="EMBL" id="PDEQ01000004">
    <property type="protein sequence ID" value="PEN13639.1"/>
    <property type="molecule type" value="Genomic_DNA"/>
</dbReference>
<keyword evidence="4" id="KW-1185">Reference proteome</keyword>
<feature type="transmembrane region" description="Helical" evidence="1">
    <location>
        <begin position="122"/>
        <end position="148"/>
    </location>
</feature>
<dbReference type="RefSeq" id="WP_098075563.1">
    <property type="nucleotide sequence ID" value="NZ_PDEQ01000004.1"/>
</dbReference>
<feature type="transmembrane region" description="Helical" evidence="1">
    <location>
        <begin position="12"/>
        <end position="35"/>
    </location>
</feature>
<feature type="transmembrane region" description="Helical" evidence="1">
    <location>
        <begin position="90"/>
        <end position="110"/>
    </location>
</feature>